<keyword evidence="4" id="KW-0378">Hydrolase</keyword>
<dbReference type="InterPro" id="IPR051595">
    <property type="entry name" value="GH25_Enzymes"/>
</dbReference>
<sequence>MIKILFLIQAFLLISTLAVTGVDISQGVGSSTCSCLANQGYQFVIARGYKSYGALDTNAYGSLSSCKAQGLITDAYHFPCVNKVSATQQANDSYNALHSVVGTFWIDVESNPSSGCGWTSNINTNCQFLKDLVNAYKAKGALVGIYGSYYQWESIFGAAGNCPYFSNLPLWYAHYDNSQTFSDFRSFGGWTKPAMKQYVGDTTVCSTGVDLNWYPNSQSEAKSFLPISE</sequence>
<evidence type="ECO:0000313" key="5">
    <source>
        <dbReference type="Proteomes" id="UP000054937"/>
    </source>
</evidence>
<dbReference type="Gene3D" id="3.20.20.80">
    <property type="entry name" value="Glycosidases"/>
    <property type="match status" value="1"/>
</dbReference>
<protein>
    <submittedName>
        <fullName evidence="4">Glycoside hydrolase, superfamily</fullName>
    </submittedName>
</protein>
<keyword evidence="2 3" id="KW-0732">Signal</keyword>
<evidence type="ECO:0000256" key="2">
    <source>
        <dbReference type="ARBA" id="ARBA00022729"/>
    </source>
</evidence>
<dbReference type="Proteomes" id="UP000054937">
    <property type="component" value="Unassembled WGS sequence"/>
</dbReference>
<proteinExistence type="inferred from homology"/>
<dbReference type="InParanoid" id="A0A0V0QG78"/>
<feature type="chain" id="PRO_5006867427" evidence="3">
    <location>
        <begin position="22"/>
        <end position="229"/>
    </location>
</feature>
<dbReference type="OrthoDB" id="2251794at2759"/>
<comment type="similarity">
    <text evidence="1">Belongs to the glycosyl hydrolase 25 family.</text>
</comment>
<dbReference type="PANTHER" id="PTHR23208">
    <property type="entry name" value="LYSOZYME PROTEIN"/>
    <property type="match status" value="1"/>
</dbReference>
<dbReference type="PROSITE" id="PS51904">
    <property type="entry name" value="GLYCOSYL_HYDROL_F25_2"/>
    <property type="match status" value="1"/>
</dbReference>
<dbReference type="PANTHER" id="PTHR23208:SF36">
    <property type="entry name" value="LYSOZYME-RELATED"/>
    <property type="match status" value="1"/>
</dbReference>
<gene>
    <name evidence="4" type="ORF">PPERSA_03690</name>
</gene>
<organism evidence="4 5">
    <name type="scientific">Pseudocohnilembus persalinus</name>
    <name type="common">Ciliate</name>
    <dbReference type="NCBI Taxonomy" id="266149"/>
    <lineage>
        <taxon>Eukaryota</taxon>
        <taxon>Sar</taxon>
        <taxon>Alveolata</taxon>
        <taxon>Ciliophora</taxon>
        <taxon>Intramacronucleata</taxon>
        <taxon>Oligohymenophorea</taxon>
        <taxon>Scuticociliatia</taxon>
        <taxon>Philasterida</taxon>
        <taxon>Pseudocohnilembidae</taxon>
        <taxon>Pseudocohnilembus</taxon>
    </lineage>
</organism>
<evidence type="ECO:0000313" key="4">
    <source>
        <dbReference type="EMBL" id="KRX01186.1"/>
    </source>
</evidence>
<feature type="signal peptide" evidence="3">
    <location>
        <begin position="1"/>
        <end position="21"/>
    </location>
</feature>
<name>A0A0V0QG78_PSEPJ</name>
<dbReference type="GO" id="GO:0009253">
    <property type="term" value="P:peptidoglycan catabolic process"/>
    <property type="evidence" value="ECO:0007669"/>
    <property type="project" value="InterPro"/>
</dbReference>
<dbReference type="Pfam" id="PF01183">
    <property type="entry name" value="Glyco_hydro_25"/>
    <property type="match status" value="1"/>
</dbReference>
<accession>A0A0V0QG78</accession>
<dbReference type="GO" id="GO:0016998">
    <property type="term" value="P:cell wall macromolecule catabolic process"/>
    <property type="evidence" value="ECO:0007669"/>
    <property type="project" value="InterPro"/>
</dbReference>
<dbReference type="GO" id="GO:0003796">
    <property type="term" value="F:lysozyme activity"/>
    <property type="evidence" value="ECO:0007669"/>
    <property type="project" value="InterPro"/>
</dbReference>
<dbReference type="GO" id="GO:0007165">
    <property type="term" value="P:signal transduction"/>
    <property type="evidence" value="ECO:0007669"/>
    <property type="project" value="TreeGrafter"/>
</dbReference>
<keyword evidence="5" id="KW-1185">Reference proteome</keyword>
<comment type="caution">
    <text evidence="4">The sequence shown here is derived from an EMBL/GenBank/DDBJ whole genome shotgun (WGS) entry which is preliminary data.</text>
</comment>
<dbReference type="CDD" id="cd06416">
    <property type="entry name" value="GH25_Lys1-like"/>
    <property type="match status" value="1"/>
</dbReference>
<evidence type="ECO:0000256" key="1">
    <source>
        <dbReference type="ARBA" id="ARBA00010646"/>
    </source>
</evidence>
<evidence type="ECO:0000256" key="3">
    <source>
        <dbReference type="SAM" id="SignalP"/>
    </source>
</evidence>
<dbReference type="AlphaFoldDB" id="A0A0V0QG78"/>
<reference evidence="4 5" key="1">
    <citation type="journal article" date="2015" name="Sci. Rep.">
        <title>Genome of the facultative scuticociliatosis pathogen Pseudocohnilembus persalinus provides insight into its virulence through horizontal gene transfer.</title>
        <authorList>
            <person name="Xiong J."/>
            <person name="Wang G."/>
            <person name="Cheng J."/>
            <person name="Tian M."/>
            <person name="Pan X."/>
            <person name="Warren A."/>
            <person name="Jiang C."/>
            <person name="Yuan D."/>
            <person name="Miao W."/>
        </authorList>
    </citation>
    <scope>NUCLEOTIDE SEQUENCE [LARGE SCALE GENOMIC DNA]</scope>
    <source>
        <strain evidence="4">36N120E</strain>
    </source>
</reference>
<dbReference type="InterPro" id="IPR017853">
    <property type="entry name" value="GH"/>
</dbReference>
<dbReference type="InterPro" id="IPR002053">
    <property type="entry name" value="Glyco_hydro_25"/>
</dbReference>
<dbReference type="SUPFAM" id="SSF51445">
    <property type="entry name" value="(Trans)glycosidases"/>
    <property type="match status" value="1"/>
</dbReference>
<dbReference type="PROSITE" id="PS51257">
    <property type="entry name" value="PROKAR_LIPOPROTEIN"/>
    <property type="match status" value="1"/>
</dbReference>
<dbReference type="EMBL" id="LDAU01000175">
    <property type="protein sequence ID" value="KRX01186.1"/>
    <property type="molecule type" value="Genomic_DNA"/>
</dbReference>
<dbReference type="OMA" id="YANGNQW"/>